<comment type="caution">
    <text evidence="2">The sequence shown here is derived from an EMBL/GenBank/DDBJ whole genome shotgun (WGS) entry which is preliminary data.</text>
</comment>
<dbReference type="RefSeq" id="XP_044554613.1">
    <property type="nucleotide sequence ID" value="XM_044687100.1"/>
</dbReference>
<dbReference type="GeneID" id="68103898"/>
<evidence type="ECO:0000313" key="3">
    <source>
        <dbReference type="Proteomes" id="UP000816034"/>
    </source>
</evidence>
<dbReference type="Proteomes" id="UP000816034">
    <property type="component" value="Unassembled WGS sequence"/>
</dbReference>
<evidence type="ECO:0000256" key="1">
    <source>
        <dbReference type="SAM" id="MobiDB-lite"/>
    </source>
</evidence>
<reference evidence="2 3" key="1">
    <citation type="journal article" date="2018" name="BMC Genomics">
        <title>The genome of Naegleria lovaniensis, the basis for a comparative approach to unravel pathogenicity factors of the human pathogenic amoeba N. fowleri.</title>
        <authorList>
            <person name="Liechti N."/>
            <person name="Schurch N."/>
            <person name="Bruggmann R."/>
            <person name="Wittwer M."/>
        </authorList>
    </citation>
    <scope>NUCLEOTIDE SEQUENCE [LARGE SCALE GENOMIC DNA]</scope>
    <source>
        <strain evidence="2 3">ATCC 30569</strain>
    </source>
</reference>
<feature type="compositionally biased region" description="Basic and acidic residues" evidence="1">
    <location>
        <begin position="82"/>
        <end position="95"/>
    </location>
</feature>
<keyword evidence="3" id="KW-1185">Reference proteome</keyword>
<feature type="region of interest" description="Disordered" evidence="1">
    <location>
        <begin position="82"/>
        <end position="103"/>
    </location>
</feature>
<accession>A0AA88H308</accession>
<evidence type="ECO:0000313" key="2">
    <source>
        <dbReference type="EMBL" id="KAG2392719.1"/>
    </source>
</evidence>
<proteinExistence type="predicted"/>
<gene>
    <name evidence="2" type="ORF">C9374_011444</name>
</gene>
<sequence length="103" mass="12162">MVNYDFIDMTLAAKRKVQCRTQNQHYDAAEDSTSSLKYLYPQHISKNRKIQKSMKNNKKFLSNYFVFDKTEWGKLSWEIHDGHHSSSVPPDERSSESQTFARQ</sequence>
<name>A0AA88H308_NAELO</name>
<protein>
    <submittedName>
        <fullName evidence="2">Uncharacterized protein</fullName>
    </submittedName>
</protein>
<organism evidence="2 3">
    <name type="scientific">Naegleria lovaniensis</name>
    <name type="common">Amoeba</name>
    <dbReference type="NCBI Taxonomy" id="51637"/>
    <lineage>
        <taxon>Eukaryota</taxon>
        <taxon>Discoba</taxon>
        <taxon>Heterolobosea</taxon>
        <taxon>Tetramitia</taxon>
        <taxon>Eutetramitia</taxon>
        <taxon>Vahlkampfiidae</taxon>
        <taxon>Naegleria</taxon>
    </lineage>
</organism>
<dbReference type="AlphaFoldDB" id="A0AA88H308"/>
<dbReference type="EMBL" id="PYSW02000004">
    <property type="protein sequence ID" value="KAG2392719.1"/>
    <property type="molecule type" value="Genomic_DNA"/>
</dbReference>